<dbReference type="GO" id="GO:0005634">
    <property type="term" value="C:nucleus"/>
    <property type="evidence" value="ECO:0007669"/>
    <property type="project" value="TreeGrafter"/>
</dbReference>
<dbReference type="RefSeq" id="XP_004363177.1">
    <property type="nucleotide sequence ID" value="XM_004363120.1"/>
</dbReference>
<dbReference type="InterPro" id="IPR018247">
    <property type="entry name" value="EF_Hand_1_Ca_BS"/>
</dbReference>
<dbReference type="CDD" id="cd02440">
    <property type="entry name" value="AdoMet_MTases"/>
    <property type="match status" value="1"/>
</dbReference>
<dbReference type="GO" id="GO:0003723">
    <property type="term" value="F:RNA binding"/>
    <property type="evidence" value="ECO:0007669"/>
    <property type="project" value="UniProtKB-KW"/>
</dbReference>
<proteinExistence type="predicted"/>
<dbReference type="PANTHER" id="PTHR12189">
    <property type="entry name" value="MRNA GUANINE-7- METHYLTRANSFERASE"/>
    <property type="match status" value="1"/>
</dbReference>
<dbReference type="Gene3D" id="3.40.50.150">
    <property type="entry name" value="Vaccinia Virus protein VP39"/>
    <property type="match status" value="1"/>
</dbReference>
<evidence type="ECO:0000256" key="2">
    <source>
        <dbReference type="ARBA" id="ARBA00022603"/>
    </source>
</evidence>
<feature type="compositionally biased region" description="Low complexity" evidence="8">
    <location>
        <begin position="962"/>
        <end position="986"/>
    </location>
</feature>
<feature type="compositionally biased region" description="Low complexity" evidence="8">
    <location>
        <begin position="835"/>
        <end position="903"/>
    </location>
</feature>
<feature type="compositionally biased region" description="Low complexity" evidence="8">
    <location>
        <begin position="1288"/>
        <end position="1306"/>
    </location>
</feature>
<evidence type="ECO:0000256" key="1">
    <source>
        <dbReference type="ARBA" id="ARBA00011926"/>
    </source>
</evidence>
<evidence type="ECO:0000256" key="3">
    <source>
        <dbReference type="ARBA" id="ARBA00022679"/>
    </source>
</evidence>
<dbReference type="Proteomes" id="UP000007797">
    <property type="component" value="Unassembled WGS sequence"/>
</dbReference>
<feature type="region of interest" description="Disordered" evidence="8">
    <location>
        <begin position="1284"/>
        <end position="1326"/>
    </location>
</feature>
<dbReference type="EMBL" id="GL883006">
    <property type="protein sequence ID" value="EGG25326.1"/>
    <property type="molecule type" value="Genomic_DNA"/>
</dbReference>
<feature type="region of interest" description="Disordered" evidence="8">
    <location>
        <begin position="835"/>
        <end position="989"/>
    </location>
</feature>
<dbReference type="GO" id="GO:0004482">
    <property type="term" value="F:mRNA 5'-cap (guanine-N7-)-methyltransferase activity"/>
    <property type="evidence" value="ECO:0007669"/>
    <property type="project" value="UniProtKB-EC"/>
</dbReference>
<sequence length="1343" mass="144313">MYLQRFYFAFIALLLLSGGAYARTVKLDKCSSTCRLDSMLALVGGALTRADDVVIQGTQSAIYNIAQPITCRALSIATGTVNLNSNVNILGDLRVDAGAKLVINGALSATGLIKVDGELIVLGGISSIGNMACAGKVLVQGGTLNINGLLFADTSALTVAGGIVKHSGNCAYNTLPIVKGTGQIFVNTGANIDLNKGIKCLDQSILNLAANAKVNLNADSQFLTPIIVNAGANVLVNKGKCDFTGGIKGTAGSILTILNGAANVAGDLNTCHKIDLTGAGSLNVNAGALTCADLKAIATSKINLSGNGALLLDANANVVGKINLSDLSNIVVKADCDAKILGGMTCSGNSVVQVLDNAKLDLAKDCHFVNPLTIGSQSTVTLTNGITNCAKGINSKPDSTFIIDDKATCNIAHNSNVGDIKVNANGALNVNGGITNVNGIFHTADKSTAAITNAILNLKSDAEINSKLLALANSKISLEGLTNLNAGIQADTTAKIDIAKTCNINAASTLNCHTNLNANAILNMNGNKVTHSCGKITTAPTSTLNLNKGCNLNIVGAADINGATKLCDGSNIKIHGVANINSGIQTVGNIQSIVNVAKAGTCKLASDTSINGKILIDAGGNLIVNGKCAVNDLQNAGKVIVTKPITITGDKFIHANADASIDLNGDGMISCKEINFAKGALNGVGKMACTKCTFGNNIDANLNVQGDVVIQPTANLIARVHADATGAIQAVPVIIASGAANIAGNVNIICDAATKIAAGHVIKLVSAANVSGNLNVVANASAAANANIAANAWNMVYPKCACECYLQKNSIDKTRQDMSDTNNDIYHEDHYQYQYNNNSNSLNTDSNNNNSYNPSDQQQQQQQSYNNHNQQPQQQQYQPQQYNNNNNNSYNVEQPYNNNNNYRGRGGGGGYNNYNNNNRRDYNNNDNNRRDYNNDHNNRGGGGYRGGGRGGGRGRGGGGGNNRYNPYGNNQQQNHHQHQYQQNNNNEPYGTINKSISEHYGQRTNIPLHIRDQSRILNMKNTNNWVKSVMIQKYVNRDDSVFDICGGKLGDLQKWIKASISTLYIADVALDSLKDGVERHNERIKNIQFNTTFICCDCFSPKLLQAIPPTVKFDLVSCQFAIHYSFRSEESVRNFLQNVSSVLKDGGYFIGNFPDSQYIVEKCKENNSNKFGNSVFNIKFKEDEPKFEEFGCAYQFFLEDAIDGLDEYLVDPTVLSRVAKEYDLEMVQDEDFHTFIERERDASDGNKSLYHKMHCLNDQGTISKEEWEALRIYRVFAFKKLKKEQQQDDQTSTSTNNDNNNNNNDNGDGDDKKDNQNNNNNYQNRRNRNRIPFININDIIIIN</sequence>
<evidence type="ECO:0000256" key="4">
    <source>
        <dbReference type="ARBA" id="ARBA00022691"/>
    </source>
</evidence>
<keyword evidence="2" id="KW-0489">Methyltransferase</keyword>
<dbReference type="SUPFAM" id="SSF51126">
    <property type="entry name" value="Pectin lyase-like"/>
    <property type="match status" value="1"/>
</dbReference>
<dbReference type="SUPFAM" id="SSF53335">
    <property type="entry name" value="S-adenosyl-L-methionine-dependent methyltransferases"/>
    <property type="match status" value="1"/>
</dbReference>
<dbReference type="KEGG" id="dfa:DFA_03575"/>
<dbReference type="InterPro" id="IPR004971">
    <property type="entry name" value="mRNA_G-N7_MeTrfase_dom"/>
</dbReference>
<feature type="signal peptide" evidence="9">
    <location>
        <begin position="1"/>
        <end position="22"/>
    </location>
</feature>
<dbReference type="OrthoDB" id="19416at2759"/>
<dbReference type="PROSITE" id="PS51562">
    <property type="entry name" value="RNA_CAP0_MT"/>
    <property type="match status" value="1"/>
</dbReference>
<dbReference type="PROSITE" id="PS00018">
    <property type="entry name" value="EF_HAND_1"/>
    <property type="match status" value="1"/>
</dbReference>
<evidence type="ECO:0000256" key="9">
    <source>
        <dbReference type="SAM" id="SignalP"/>
    </source>
</evidence>
<dbReference type="GeneID" id="14877285"/>
<evidence type="ECO:0000256" key="7">
    <source>
        <dbReference type="ARBA" id="ARBA00044712"/>
    </source>
</evidence>
<accession>F4PI43</accession>
<dbReference type="EC" id="2.1.1.56" evidence="1"/>
<organism evidence="11 12">
    <name type="scientific">Cavenderia fasciculata</name>
    <name type="common">Slime mold</name>
    <name type="synonym">Dictyostelium fasciculatum</name>
    <dbReference type="NCBI Taxonomy" id="261658"/>
    <lineage>
        <taxon>Eukaryota</taxon>
        <taxon>Amoebozoa</taxon>
        <taxon>Evosea</taxon>
        <taxon>Eumycetozoa</taxon>
        <taxon>Dictyostelia</taxon>
        <taxon>Acytosteliales</taxon>
        <taxon>Cavenderiaceae</taxon>
        <taxon>Cavenderia</taxon>
    </lineage>
</organism>
<dbReference type="Pfam" id="PF03291">
    <property type="entry name" value="mRNA_G-N7_MeTrfase"/>
    <property type="match status" value="1"/>
</dbReference>
<evidence type="ECO:0000256" key="5">
    <source>
        <dbReference type="ARBA" id="ARBA00022884"/>
    </source>
</evidence>
<protein>
    <recommendedName>
        <fullName evidence="1">mRNA (guanine-N(7))-methyltransferase</fullName>
        <ecNumber evidence="1">2.1.1.56</ecNumber>
    </recommendedName>
</protein>
<keyword evidence="12" id="KW-1185">Reference proteome</keyword>
<evidence type="ECO:0000313" key="12">
    <source>
        <dbReference type="Proteomes" id="UP000007797"/>
    </source>
</evidence>
<dbReference type="STRING" id="1054147.F4PI43"/>
<dbReference type="InterPro" id="IPR039753">
    <property type="entry name" value="RG7MT1"/>
</dbReference>
<gene>
    <name evidence="11" type="ORF">DFA_03575</name>
</gene>
<evidence type="ECO:0000259" key="10">
    <source>
        <dbReference type="PROSITE" id="PS51562"/>
    </source>
</evidence>
<evidence type="ECO:0000256" key="8">
    <source>
        <dbReference type="SAM" id="MobiDB-lite"/>
    </source>
</evidence>
<keyword evidence="3" id="KW-0808">Transferase</keyword>
<evidence type="ECO:0000313" key="11">
    <source>
        <dbReference type="EMBL" id="EGG25326.1"/>
    </source>
</evidence>
<keyword evidence="6" id="KW-0506">mRNA capping</keyword>
<keyword evidence="4" id="KW-0949">S-adenosyl-L-methionine</keyword>
<keyword evidence="9" id="KW-0732">Signal</keyword>
<dbReference type="PANTHER" id="PTHR12189:SF2">
    <property type="entry name" value="MRNA CAP GUANINE-N7 METHYLTRANSFERASE"/>
    <property type="match status" value="1"/>
</dbReference>
<feature type="compositionally biased region" description="Low complexity" evidence="8">
    <location>
        <begin position="1316"/>
        <end position="1326"/>
    </location>
</feature>
<feature type="chain" id="PRO_5003320075" description="mRNA (guanine-N(7))-methyltransferase" evidence="9">
    <location>
        <begin position="23"/>
        <end position="1343"/>
    </location>
</feature>
<feature type="domain" description="MRNA cap 0 methyltransferase" evidence="10">
    <location>
        <begin position="1014"/>
        <end position="1281"/>
    </location>
</feature>
<dbReference type="InterPro" id="IPR029063">
    <property type="entry name" value="SAM-dependent_MTases_sf"/>
</dbReference>
<feature type="compositionally biased region" description="Gly residues" evidence="8">
    <location>
        <begin position="939"/>
        <end position="961"/>
    </location>
</feature>
<feature type="compositionally biased region" description="Basic and acidic residues" evidence="8">
    <location>
        <begin position="918"/>
        <end position="938"/>
    </location>
</feature>
<keyword evidence="6" id="KW-0507">mRNA processing</keyword>
<comment type="catalytic activity">
    <reaction evidence="7">
        <text>a 5'-end (5'-triphosphoguanosine)-ribonucleoside in mRNA + S-adenosyl-L-methionine = a 5'-end (N(7)-methyl 5'-triphosphoguanosine)-ribonucleoside in mRNA + S-adenosyl-L-homocysteine</text>
        <dbReference type="Rhea" id="RHEA:67008"/>
        <dbReference type="Rhea" id="RHEA-COMP:17166"/>
        <dbReference type="Rhea" id="RHEA-COMP:17167"/>
        <dbReference type="ChEBI" id="CHEBI:57856"/>
        <dbReference type="ChEBI" id="CHEBI:59789"/>
        <dbReference type="ChEBI" id="CHEBI:156461"/>
        <dbReference type="ChEBI" id="CHEBI:167617"/>
        <dbReference type="EC" id="2.1.1.56"/>
    </reaction>
</comment>
<dbReference type="InterPro" id="IPR011050">
    <property type="entry name" value="Pectin_lyase_fold/virulence"/>
</dbReference>
<evidence type="ECO:0000256" key="6">
    <source>
        <dbReference type="ARBA" id="ARBA00023042"/>
    </source>
</evidence>
<keyword evidence="5" id="KW-0694">RNA-binding</keyword>
<name>F4PI43_CACFS</name>
<reference evidence="12" key="1">
    <citation type="journal article" date="2011" name="Genome Res.">
        <title>Phylogeny-wide analysis of social amoeba genomes highlights ancient origins for complex intercellular communication.</title>
        <authorList>
            <person name="Heidel A.J."/>
            <person name="Lawal H.M."/>
            <person name="Felder M."/>
            <person name="Schilde C."/>
            <person name="Helps N.R."/>
            <person name="Tunggal B."/>
            <person name="Rivero F."/>
            <person name="John U."/>
            <person name="Schleicher M."/>
            <person name="Eichinger L."/>
            <person name="Platzer M."/>
            <person name="Noegel A.A."/>
            <person name="Schaap P."/>
            <person name="Gloeckner G."/>
        </authorList>
    </citation>
    <scope>NUCLEOTIDE SEQUENCE [LARGE SCALE GENOMIC DNA]</scope>
    <source>
        <strain evidence="12">SH3</strain>
    </source>
</reference>